<keyword evidence="2" id="KW-1185">Reference proteome</keyword>
<comment type="caution">
    <text evidence="1">The sequence shown here is derived from an EMBL/GenBank/DDBJ whole genome shotgun (WGS) entry which is preliminary data.</text>
</comment>
<gene>
    <name evidence="1" type="ORF">CKO28_10895</name>
</gene>
<accession>A0ABS1DF74</accession>
<evidence type="ECO:0000313" key="2">
    <source>
        <dbReference type="Proteomes" id="UP001296873"/>
    </source>
</evidence>
<evidence type="ECO:0000313" key="1">
    <source>
        <dbReference type="EMBL" id="MBK1668539.1"/>
    </source>
</evidence>
<sequence>MPELSYQLLWTGPSPEPYFDSWGADQERAQLVGALSRLAVARDAAKQRLRSYLDRHAPVDETAKAKIFAGLFERIQEDRREAIAAIKSYSRGQQNAMDRIAELLRQLDTQLSADQPDQAAIQRARQQLDITRQVFEERRQSIRALCEQPTLMEQRLGDLARTLQRAG</sequence>
<organism evidence="1 2">
    <name type="scientific">Rhodovibrio sodomensis</name>
    <dbReference type="NCBI Taxonomy" id="1088"/>
    <lineage>
        <taxon>Bacteria</taxon>
        <taxon>Pseudomonadati</taxon>
        <taxon>Pseudomonadota</taxon>
        <taxon>Alphaproteobacteria</taxon>
        <taxon>Rhodospirillales</taxon>
        <taxon>Rhodovibrionaceae</taxon>
        <taxon>Rhodovibrio</taxon>
    </lineage>
</organism>
<name>A0ABS1DF74_9PROT</name>
<dbReference type="Proteomes" id="UP001296873">
    <property type="component" value="Unassembled WGS sequence"/>
</dbReference>
<dbReference type="EMBL" id="NRRL01000025">
    <property type="protein sequence ID" value="MBK1668539.1"/>
    <property type="molecule type" value="Genomic_DNA"/>
</dbReference>
<proteinExistence type="predicted"/>
<dbReference type="RefSeq" id="WP_200340853.1">
    <property type="nucleotide sequence ID" value="NZ_NRRL01000025.1"/>
</dbReference>
<protein>
    <submittedName>
        <fullName evidence="1">Uncharacterized protein</fullName>
    </submittedName>
</protein>
<reference evidence="1 2" key="1">
    <citation type="journal article" date="2020" name="Microorganisms">
        <title>Osmotic Adaptation and Compatible Solute Biosynthesis of Phototrophic Bacteria as Revealed from Genome Analyses.</title>
        <authorList>
            <person name="Imhoff J.F."/>
            <person name="Rahn T."/>
            <person name="Kunzel S."/>
            <person name="Keller A."/>
            <person name="Neulinger S.C."/>
        </authorList>
    </citation>
    <scope>NUCLEOTIDE SEQUENCE [LARGE SCALE GENOMIC DNA]</scope>
    <source>
        <strain evidence="1 2">DSM 9895</strain>
    </source>
</reference>